<accession>A0A5B8XV48</accession>
<dbReference type="InterPro" id="IPR000073">
    <property type="entry name" value="AB_hydrolase_1"/>
</dbReference>
<gene>
    <name evidence="2" type="ORF">FRD01_17685</name>
</gene>
<evidence type="ECO:0000313" key="2">
    <source>
        <dbReference type="EMBL" id="QED29037.1"/>
    </source>
</evidence>
<keyword evidence="3" id="KW-1185">Reference proteome</keyword>
<sequence>MVSAERVAAQDWRDLYPFESNFLELDGAKLHFVDEGPKDAPVLLFVHGNPTWSFYWRELILAFRGEFRCVAIDHIGCGLSEKPEDYPYTLARRIEDLESLSEHLSLDRITMVVHDWGGAIGMGFATRHPEKIERNIVFNTAAFRSSSMPFSIALCRVPGFGPLAVRGLNAFARVAQFRAIYDRSNLIPPVSNGYLAPYDSWENRVAIQRFVEDIPMSESHPSYTTLLEVENGLERLLDKPMLIVWGDDDFCFHPEFRKEWERRFPAAEVHALKDAGHYVVEDATDKIVQWMKTFLSSAK</sequence>
<dbReference type="Gene3D" id="3.40.50.1820">
    <property type="entry name" value="alpha/beta hydrolase"/>
    <property type="match status" value="1"/>
</dbReference>
<dbReference type="InterPro" id="IPR050228">
    <property type="entry name" value="Carboxylesterase_BioH"/>
</dbReference>
<dbReference type="SUPFAM" id="SSF53474">
    <property type="entry name" value="alpha/beta-Hydrolases"/>
    <property type="match status" value="1"/>
</dbReference>
<proteinExistence type="predicted"/>
<dbReference type="RefSeq" id="WP_146961994.1">
    <property type="nucleotide sequence ID" value="NZ_CP042467.1"/>
</dbReference>
<keyword evidence="2" id="KW-0378">Hydrolase</keyword>
<dbReference type="InterPro" id="IPR000639">
    <property type="entry name" value="Epox_hydrolase-like"/>
</dbReference>
<dbReference type="Proteomes" id="UP000321595">
    <property type="component" value="Chromosome"/>
</dbReference>
<protein>
    <submittedName>
        <fullName evidence="2">Alpha/beta fold hydrolase</fullName>
    </submittedName>
</protein>
<dbReference type="PRINTS" id="PR00111">
    <property type="entry name" value="ABHYDROLASE"/>
</dbReference>
<dbReference type="Pfam" id="PF00561">
    <property type="entry name" value="Abhydrolase_1"/>
    <property type="match status" value="1"/>
</dbReference>
<dbReference type="KEGG" id="bbae:FRD01_17685"/>
<organism evidence="2 3">
    <name type="scientific">Microvenator marinus</name>
    <dbReference type="NCBI Taxonomy" id="2600177"/>
    <lineage>
        <taxon>Bacteria</taxon>
        <taxon>Deltaproteobacteria</taxon>
        <taxon>Bradymonadales</taxon>
        <taxon>Microvenatoraceae</taxon>
        <taxon>Microvenator</taxon>
    </lineage>
</organism>
<dbReference type="OrthoDB" id="9804723at2"/>
<dbReference type="AlphaFoldDB" id="A0A5B8XV48"/>
<dbReference type="EMBL" id="CP042467">
    <property type="protein sequence ID" value="QED29037.1"/>
    <property type="molecule type" value="Genomic_DNA"/>
</dbReference>
<dbReference type="PANTHER" id="PTHR43194:SF2">
    <property type="entry name" value="PEROXISOMAL MEMBRANE PROTEIN LPX1"/>
    <property type="match status" value="1"/>
</dbReference>
<feature type="domain" description="AB hydrolase-1" evidence="1">
    <location>
        <begin position="41"/>
        <end position="282"/>
    </location>
</feature>
<dbReference type="InterPro" id="IPR029058">
    <property type="entry name" value="AB_hydrolase_fold"/>
</dbReference>
<name>A0A5B8XV48_9DELT</name>
<dbReference type="GO" id="GO:0016787">
    <property type="term" value="F:hydrolase activity"/>
    <property type="evidence" value="ECO:0007669"/>
    <property type="project" value="UniProtKB-KW"/>
</dbReference>
<dbReference type="PRINTS" id="PR00412">
    <property type="entry name" value="EPOXHYDRLASE"/>
</dbReference>
<evidence type="ECO:0000313" key="3">
    <source>
        <dbReference type="Proteomes" id="UP000321595"/>
    </source>
</evidence>
<evidence type="ECO:0000259" key="1">
    <source>
        <dbReference type="Pfam" id="PF00561"/>
    </source>
</evidence>
<dbReference type="PANTHER" id="PTHR43194">
    <property type="entry name" value="HYDROLASE ALPHA/BETA FOLD FAMILY"/>
    <property type="match status" value="1"/>
</dbReference>
<reference evidence="2 3" key="1">
    <citation type="submission" date="2019-08" db="EMBL/GenBank/DDBJ databases">
        <authorList>
            <person name="Liang Q."/>
        </authorList>
    </citation>
    <scope>NUCLEOTIDE SEQUENCE [LARGE SCALE GENOMIC DNA]</scope>
    <source>
        <strain evidence="2 3">V1718</strain>
    </source>
</reference>